<feature type="transmembrane region" description="Helical" evidence="1">
    <location>
        <begin position="87"/>
        <end position="104"/>
    </location>
</feature>
<feature type="transmembrane region" description="Helical" evidence="1">
    <location>
        <begin position="206"/>
        <end position="224"/>
    </location>
</feature>
<dbReference type="InterPro" id="IPR038330">
    <property type="entry name" value="TspO/MBR-related_sf"/>
</dbReference>
<evidence type="ECO:0008006" key="4">
    <source>
        <dbReference type="Google" id="ProtNLM"/>
    </source>
</evidence>
<dbReference type="OrthoDB" id="5189031at2"/>
<dbReference type="PANTHER" id="PTHR33802">
    <property type="entry name" value="SI:CH211-161H7.5-RELATED"/>
    <property type="match status" value="1"/>
</dbReference>
<keyword evidence="1" id="KW-0812">Transmembrane</keyword>
<protein>
    <recommendedName>
        <fullName evidence="4">Tryptophan-rich sensory protein</fullName>
    </recommendedName>
</protein>
<feature type="transmembrane region" description="Helical" evidence="1">
    <location>
        <begin position="181"/>
        <end position="199"/>
    </location>
</feature>
<dbReference type="Gene3D" id="1.20.1260.100">
    <property type="entry name" value="TspO/MBR protein"/>
    <property type="match status" value="1"/>
</dbReference>
<name>A0A5J4IUQ6_9FLAO</name>
<evidence type="ECO:0000313" key="3">
    <source>
        <dbReference type="Proteomes" id="UP000326509"/>
    </source>
</evidence>
<feature type="transmembrane region" description="Helical" evidence="1">
    <location>
        <begin position="110"/>
        <end position="127"/>
    </location>
</feature>
<keyword evidence="1" id="KW-1133">Transmembrane helix</keyword>
<sequence length="265" mass="30006">MKKLLQILNIVFFAISIYFNYASAAGVFNDTTQAMMSGRYSTLFTPAAYAFSIWGLIYLLLFGFVIYQSRSLFVKVRDDAFVERTGWWFILSCIANSAWCYLFVSDAILASTFVIFFMLFCLIQIVIKNDMELKDEPISVIVFLWWPFVIYSGWLTVASIANVTLYLTKIGWDGFGLSPKIWTIIMIGVATIVNLIITWTRNMREFALVGAWALIAIAAANAGTYETIKISAYIAAGVLIASSMFHAFKNHETNPAKKCIEYFKK</sequence>
<evidence type="ECO:0000313" key="2">
    <source>
        <dbReference type="EMBL" id="GER58466.1"/>
    </source>
</evidence>
<accession>A0A5J4IUQ6</accession>
<evidence type="ECO:0000256" key="1">
    <source>
        <dbReference type="SAM" id="Phobius"/>
    </source>
</evidence>
<dbReference type="Proteomes" id="UP000326509">
    <property type="component" value="Unassembled WGS sequence"/>
</dbReference>
<comment type="caution">
    <text evidence="2">The sequence shown here is derived from an EMBL/GenBank/DDBJ whole genome shotgun (WGS) entry which is preliminary data.</text>
</comment>
<reference evidence="2 3" key="1">
    <citation type="submission" date="2019-08" db="EMBL/GenBank/DDBJ databases">
        <title>Draft genome sequence of Ulvibacter marinus type strain NBRC 109484.</title>
        <authorList>
            <person name="Kawano K."/>
            <person name="Ushijima N."/>
            <person name="Kihara M."/>
            <person name="Itoh H."/>
        </authorList>
    </citation>
    <scope>NUCLEOTIDE SEQUENCE [LARGE SCALE GENOMIC DNA]</scope>
    <source>
        <strain evidence="2 3">NBRC 109484</strain>
    </source>
</reference>
<dbReference type="AlphaFoldDB" id="A0A5J4IUQ6"/>
<feature type="transmembrane region" description="Helical" evidence="1">
    <location>
        <begin position="48"/>
        <end position="67"/>
    </location>
</feature>
<keyword evidence="3" id="KW-1185">Reference proteome</keyword>
<dbReference type="EMBL" id="BKCG01000001">
    <property type="protein sequence ID" value="GER58466.1"/>
    <property type="molecule type" value="Genomic_DNA"/>
</dbReference>
<feature type="transmembrane region" description="Helical" evidence="1">
    <location>
        <begin position="230"/>
        <end position="248"/>
    </location>
</feature>
<dbReference type="PANTHER" id="PTHR33802:SF2">
    <property type="entry name" value="EF-HAND DOMAIN-CONTAINING PROTEIN"/>
    <property type="match status" value="1"/>
</dbReference>
<proteinExistence type="predicted"/>
<keyword evidence="1" id="KW-0472">Membrane</keyword>
<feature type="transmembrane region" description="Helical" evidence="1">
    <location>
        <begin position="139"/>
        <end position="161"/>
    </location>
</feature>
<organism evidence="2 3">
    <name type="scientific">Patiriisocius marinus</name>
    <dbReference type="NCBI Taxonomy" id="1397112"/>
    <lineage>
        <taxon>Bacteria</taxon>
        <taxon>Pseudomonadati</taxon>
        <taxon>Bacteroidota</taxon>
        <taxon>Flavobacteriia</taxon>
        <taxon>Flavobacteriales</taxon>
        <taxon>Flavobacteriaceae</taxon>
        <taxon>Patiriisocius</taxon>
    </lineage>
</organism>
<gene>
    <name evidence="2" type="ORF">ULMA_05740</name>
</gene>
<dbReference type="RefSeq" id="WP_151672540.1">
    <property type="nucleotide sequence ID" value="NZ_BKCG01000001.1"/>
</dbReference>